<gene>
    <name evidence="7" type="ORF">SAMN05444164_3387</name>
</gene>
<evidence type="ECO:0000256" key="5">
    <source>
        <dbReference type="SAM" id="SignalP"/>
    </source>
</evidence>
<dbReference type="Pfam" id="PF13442">
    <property type="entry name" value="Cytochrome_CBB3"/>
    <property type="match status" value="1"/>
</dbReference>
<feature type="domain" description="Cytochrome c" evidence="6">
    <location>
        <begin position="61"/>
        <end position="145"/>
    </location>
</feature>
<keyword evidence="5" id="KW-0732">Signal</keyword>
<dbReference type="SUPFAM" id="SSF46626">
    <property type="entry name" value="Cytochrome c"/>
    <property type="match status" value="1"/>
</dbReference>
<feature type="signal peptide" evidence="5">
    <location>
        <begin position="1"/>
        <end position="25"/>
    </location>
</feature>
<keyword evidence="2 4" id="KW-0479">Metal-binding</keyword>
<dbReference type="Proteomes" id="UP000198992">
    <property type="component" value="Unassembled WGS sequence"/>
</dbReference>
<evidence type="ECO:0000256" key="2">
    <source>
        <dbReference type="ARBA" id="ARBA00022723"/>
    </source>
</evidence>
<dbReference type="GO" id="GO:0020037">
    <property type="term" value="F:heme binding"/>
    <property type="evidence" value="ECO:0007669"/>
    <property type="project" value="InterPro"/>
</dbReference>
<dbReference type="OrthoDB" id="9770043at2"/>
<evidence type="ECO:0000259" key="6">
    <source>
        <dbReference type="PROSITE" id="PS51007"/>
    </source>
</evidence>
<proteinExistence type="predicted"/>
<dbReference type="GO" id="GO:0046872">
    <property type="term" value="F:metal ion binding"/>
    <property type="evidence" value="ECO:0007669"/>
    <property type="project" value="UniProtKB-KW"/>
</dbReference>
<dbReference type="Gene3D" id="1.10.760.10">
    <property type="entry name" value="Cytochrome c-like domain"/>
    <property type="match status" value="1"/>
</dbReference>
<evidence type="ECO:0000256" key="3">
    <source>
        <dbReference type="ARBA" id="ARBA00023004"/>
    </source>
</evidence>
<evidence type="ECO:0000256" key="1">
    <source>
        <dbReference type="ARBA" id="ARBA00022617"/>
    </source>
</evidence>
<sequence length="151" mass="16048">MAVRFVVSAAAACVMCSAAPNASRAEDQQEFKLVSPPLIIFREQIRPPADVLPVPIGFSREQILHGDRVFHGEAANGQCSVCHGQDGKGTGNGNDLTLGIFAWSDGSVKELKRTILHNMAVAPGMDGDLKPADVDAVSAYVWAISHQPALQ</sequence>
<dbReference type="RefSeq" id="WP_092117034.1">
    <property type="nucleotide sequence ID" value="NZ_FNTH01000001.1"/>
</dbReference>
<keyword evidence="1 4" id="KW-0349">Heme</keyword>
<dbReference type="EMBL" id="FNTH01000001">
    <property type="protein sequence ID" value="SED00801.1"/>
    <property type="molecule type" value="Genomic_DNA"/>
</dbReference>
<protein>
    <submittedName>
        <fullName evidence="7">Cytochrome c, mono-and diheme variants</fullName>
    </submittedName>
</protein>
<keyword evidence="3 4" id="KW-0408">Iron</keyword>
<dbReference type="InterPro" id="IPR009056">
    <property type="entry name" value="Cyt_c-like_dom"/>
</dbReference>
<organism evidence="7 8">
    <name type="scientific">Bradyrhizobium erythrophlei</name>
    <dbReference type="NCBI Taxonomy" id="1437360"/>
    <lineage>
        <taxon>Bacteria</taxon>
        <taxon>Pseudomonadati</taxon>
        <taxon>Pseudomonadota</taxon>
        <taxon>Alphaproteobacteria</taxon>
        <taxon>Hyphomicrobiales</taxon>
        <taxon>Nitrobacteraceae</taxon>
        <taxon>Bradyrhizobium</taxon>
    </lineage>
</organism>
<evidence type="ECO:0000313" key="8">
    <source>
        <dbReference type="Proteomes" id="UP000198992"/>
    </source>
</evidence>
<dbReference type="InterPro" id="IPR036909">
    <property type="entry name" value="Cyt_c-like_dom_sf"/>
</dbReference>
<evidence type="ECO:0000256" key="4">
    <source>
        <dbReference type="PROSITE-ProRule" id="PRU00433"/>
    </source>
</evidence>
<accession>A0A1H4X7J3</accession>
<evidence type="ECO:0000313" key="7">
    <source>
        <dbReference type="EMBL" id="SED00801.1"/>
    </source>
</evidence>
<dbReference type="GO" id="GO:0009055">
    <property type="term" value="F:electron transfer activity"/>
    <property type="evidence" value="ECO:0007669"/>
    <property type="project" value="InterPro"/>
</dbReference>
<feature type="chain" id="PRO_5011622159" evidence="5">
    <location>
        <begin position="26"/>
        <end position="151"/>
    </location>
</feature>
<dbReference type="PROSITE" id="PS51007">
    <property type="entry name" value="CYTC"/>
    <property type="match status" value="1"/>
</dbReference>
<dbReference type="AlphaFoldDB" id="A0A1H4X7J3"/>
<name>A0A1H4X7J3_9BRAD</name>
<reference evidence="7 8" key="1">
    <citation type="submission" date="2016-10" db="EMBL/GenBank/DDBJ databases">
        <authorList>
            <person name="de Groot N.N."/>
        </authorList>
    </citation>
    <scope>NUCLEOTIDE SEQUENCE [LARGE SCALE GENOMIC DNA]</scope>
    <source>
        <strain evidence="7 8">MT12</strain>
    </source>
</reference>